<comment type="caution">
    <text evidence="2">The sequence shown here is derived from an EMBL/GenBank/DDBJ whole genome shotgun (WGS) entry which is preliminary data.</text>
</comment>
<reference evidence="2 3" key="1">
    <citation type="journal article" date="2016" name="BMC Genomics">
        <title>Comparative genomic and transcriptomic analyses of the Fuzhuan brick tea-fermentation fungus Aspergillus cristatus.</title>
        <authorList>
            <person name="Ge Y."/>
            <person name="Wang Y."/>
            <person name="Liu Y."/>
            <person name="Tan Y."/>
            <person name="Ren X."/>
            <person name="Zhang X."/>
            <person name="Hyde K.D."/>
            <person name="Liu Y."/>
            <person name="Liu Z."/>
        </authorList>
    </citation>
    <scope>NUCLEOTIDE SEQUENCE [LARGE SCALE GENOMIC DNA]</scope>
    <source>
        <strain evidence="2 3">GZAAS20.1005</strain>
    </source>
</reference>
<dbReference type="EMBL" id="JXNT01000025">
    <property type="protein sequence ID" value="ODM14457.1"/>
    <property type="molecule type" value="Genomic_DNA"/>
</dbReference>
<name>A0A1E3B0K5_ASPCR</name>
<keyword evidence="3" id="KW-1185">Reference proteome</keyword>
<gene>
    <name evidence="2" type="ORF">SI65_10079</name>
</gene>
<organism evidence="2 3">
    <name type="scientific">Aspergillus cristatus</name>
    <name type="common">Chinese Fuzhuan brick tea-fermentation fungus</name>
    <name type="synonym">Eurotium cristatum</name>
    <dbReference type="NCBI Taxonomy" id="573508"/>
    <lineage>
        <taxon>Eukaryota</taxon>
        <taxon>Fungi</taxon>
        <taxon>Dikarya</taxon>
        <taxon>Ascomycota</taxon>
        <taxon>Pezizomycotina</taxon>
        <taxon>Eurotiomycetes</taxon>
        <taxon>Eurotiomycetidae</taxon>
        <taxon>Eurotiales</taxon>
        <taxon>Aspergillaceae</taxon>
        <taxon>Aspergillus</taxon>
        <taxon>Aspergillus subgen. Aspergillus</taxon>
    </lineage>
</organism>
<sequence>MAGKQKSRARLVTPPLSQCRLAFRHRFINLIWVDPYVSRVHLGLALAESGTLVHLPLCSRRVACPKEEALQLRRYTRGHGTEHMAVSSGGPGKSYPGLSCTTARESRTIPACGPINALFTTQNPSSRALAGPLDVVVLAAGLRAWSRLPAGTNVFTPVLAEMRTPDERSSTWSWGSDPYFGSQGS</sequence>
<evidence type="ECO:0000313" key="3">
    <source>
        <dbReference type="Proteomes" id="UP000094569"/>
    </source>
</evidence>
<protein>
    <submittedName>
        <fullName evidence="2">Uncharacterized protein</fullName>
    </submittedName>
</protein>
<proteinExistence type="predicted"/>
<dbReference type="VEuPathDB" id="FungiDB:SI65_10079"/>
<evidence type="ECO:0000313" key="2">
    <source>
        <dbReference type="EMBL" id="ODM14457.1"/>
    </source>
</evidence>
<accession>A0A1E3B0K5</accession>
<dbReference type="AlphaFoldDB" id="A0A1E3B0K5"/>
<feature type="region of interest" description="Disordered" evidence="1">
    <location>
        <begin position="166"/>
        <end position="185"/>
    </location>
</feature>
<dbReference type="Proteomes" id="UP000094569">
    <property type="component" value="Unassembled WGS sequence"/>
</dbReference>
<evidence type="ECO:0000256" key="1">
    <source>
        <dbReference type="SAM" id="MobiDB-lite"/>
    </source>
</evidence>